<dbReference type="Proteomes" id="UP001519308">
    <property type="component" value="Unassembled WGS sequence"/>
</dbReference>
<protein>
    <submittedName>
        <fullName evidence="2">Uncharacterized protein</fullName>
    </submittedName>
</protein>
<sequence>MFIFRLGNAFWDVFYGTFYQTAVPSNLLGRYVAVESLFITIARLIGLKLFGYLFDNYTLLIPISFLIIGITLKVIAHIPFITETKSKFMHKEKNA</sequence>
<keyword evidence="1" id="KW-1133">Transmembrane helix</keyword>
<keyword evidence="1" id="KW-0472">Membrane</keyword>
<evidence type="ECO:0000313" key="3">
    <source>
        <dbReference type="Proteomes" id="UP001519308"/>
    </source>
</evidence>
<proteinExistence type="predicted"/>
<dbReference type="InterPro" id="IPR036259">
    <property type="entry name" value="MFS_trans_sf"/>
</dbReference>
<evidence type="ECO:0000313" key="2">
    <source>
        <dbReference type="EMBL" id="MBP2023854.1"/>
    </source>
</evidence>
<feature type="transmembrane region" description="Helical" evidence="1">
    <location>
        <begin position="31"/>
        <end position="53"/>
    </location>
</feature>
<dbReference type="RefSeq" id="WP_152513283.1">
    <property type="nucleotide sequence ID" value="NZ_JAGGLL010000040.1"/>
</dbReference>
<evidence type="ECO:0000256" key="1">
    <source>
        <dbReference type="SAM" id="Phobius"/>
    </source>
</evidence>
<accession>A0ABS4KB69</accession>
<gene>
    <name evidence="2" type="ORF">J2Z44_003696</name>
</gene>
<name>A0ABS4KB69_9CLOT</name>
<organism evidence="2 3">
    <name type="scientific">Clostridium punense</name>
    <dbReference type="NCBI Taxonomy" id="1054297"/>
    <lineage>
        <taxon>Bacteria</taxon>
        <taxon>Bacillati</taxon>
        <taxon>Bacillota</taxon>
        <taxon>Clostridia</taxon>
        <taxon>Eubacteriales</taxon>
        <taxon>Clostridiaceae</taxon>
        <taxon>Clostridium</taxon>
    </lineage>
</organism>
<feature type="transmembrane region" description="Helical" evidence="1">
    <location>
        <begin position="59"/>
        <end position="81"/>
    </location>
</feature>
<dbReference type="EMBL" id="JAGGLL010000040">
    <property type="protein sequence ID" value="MBP2023854.1"/>
    <property type="molecule type" value="Genomic_DNA"/>
</dbReference>
<dbReference type="SUPFAM" id="SSF103473">
    <property type="entry name" value="MFS general substrate transporter"/>
    <property type="match status" value="1"/>
</dbReference>
<reference evidence="2 3" key="1">
    <citation type="submission" date="2021-03" db="EMBL/GenBank/DDBJ databases">
        <title>Genomic Encyclopedia of Type Strains, Phase IV (KMG-IV): sequencing the most valuable type-strain genomes for metagenomic binning, comparative biology and taxonomic classification.</title>
        <authorList>
            <person name="Goeker M."/>
        </authorList>
    </citation>
    <scope>NUCLEOTIDE SEQUENCE [LARGE SCALE GENOMIC DNA]</scope>
    <source>
        <strain evidence="2 3">DSM 28650</strain>
    </source>
</reference>
<keyword evidence="3" id="KW-1185">Reference proteome</keyword>
<comment type="caution">
    <text evidence="2">The sequence shown here is derived from an EMBL/GenBank/DDBJ whole genome shotgun (WGS) entry which is preliminary data.</text>
</comment>
<keyword evidence="1" id="KW-0812">Transmembrane</keyword>